<name>A0A812X884_SYMPI</name>
<accession>A0A812X884</accession>
<feature type="non-terminal residue" evidence="1">
    <location>
        <position position="51"/>
    </location>
</feature>
<protein>
    <submittedName>
        <fullName evidence="1">Uncharacterized protein</fullName>
    </submittedName>
</protein>
<evidence type="ECO:0000313" key="2">
    <source>
        <dbReference type="Proteomes" id="UP000649617"/>
    </source>
</evidence>
<sequence length="51" mass="6029">VNGYYFKSPRRMNDAAVFTNNKGIMLFRYIMRRGTPYWYFSDAGDLTTKHG</sequence>
<keyword evidence="2" id="KW-1185">Reference proteome</keyword>
<comment type="caution">
    <text evidence="1">The sequence shown here is derived from an EMBL/GenBank/DDBJ whole genome shotgun (WGS) entry which is preliminary data.</text>
</comment>
<dbReference type="AlphaFoldDB" id="A0A812X884"/>
<gene>
    <name evidence="1" type="ORF">SPIL2461_LOCUS20333</name>
</gene>
<feature type="non-terminal residue" evidence="1">
    <location>
        <position position="1"/>
    </location>
</feature>
<evidence type="ECO:0000313" key="1">
    <source>
        <dbReference type="EMBL" id="CAE7715756.1"/>
    </source>
</evidence>
<organism evidence="1 2">
    <name type="scientific">Symbiodinium pilosum</name>
    <name type="common">Dinoflagellate</name>
    <dbReference type="NCBI Taxonomy" id="2952"/>
    <lineage>
        <taxon>Eukaryota</taxon>
        <taxon>Sar</taxon>
        <taxon>Alveolata</taxon>
        <taxon>Dinophyceae</taxon>
        <taxon>Suessiales</taxon>
        <taxon>Symbiodiniaceae</taxon>
        <taxon>Symbiodinium</taxon>
    </lineage>
</organism>
<dbReference type="OrthoDB" id="410271at2759"/>
<dbReference type="EMBL" id="CAJNIZ010045298">
    <property type="protein sequence ID" value="CAE7715756.1"/>
    <property type="molecule type" value="Genomic_DNA"/>
</dbReference>
<reference evidence="1" key="1">
    <citation type="submission" date="2021-02" db="EMBL/GenBank/DDBJ databases">
        <authorList>
            <person name="Dougan E. K."/>
            <person name="Rhodes N."/>
            <person name="Thang M."/>
            <person name="Chan C."/>
        </authorList>
    </citation>
    <scope>NUCLEOTIDE SEQUENCE</scope>
</reference>
<dbReference type="Proteomes" id="UP000649617">
    <property type="component" value="Unassembled WGS sequence"/>
</dbReference>
<proteinExistence type="predicted"/>